<evidence type="ECO:0000313" key="3">
    <source>
        <dbReference type="EMBL" id="MBO0342839.1"/>
    </source>
</evidence>
<keyword evidence="1" id="KW-0472">Membrane</keyword>
<dbReference type="SUPFAM" id="SSF48317">
    <property type="entry name" value="Acid phosphatase/Vanadium-dependent haloperoxidase"/>
    <property type="match status" value="1"/>
</dbReference>
<feature type="transmembrane region" description="Helical" evidence="1">
    <location>
        <begin position="134"/>
        <end position="153"/>
    </location>
</feature>
<gene>
    <name evidence="3" type="ORF">J0654_14380</name>
</gene>
<reference evidence="3 4" key="1">
    <citation type="submission" date="2021-03" db="EMBL/GenBank/DDBJ databases">
        <title>Muricauda lutimaris sp. nov. and Muricauda ruestringensis sp. nov, two marine members of the Flavobacteriaceae isolated from deep sea sediments of Western Pacific.</title>
        <authorList>
            <person name="Zhao S."/>
            <person name="Liu R."/>
        </authorList>
    </citation>
    <scope>NUCLEOTIDE SEQUENCE [LARGE SCALE GENOMIC DNA]</scope>
    <source>
        <strain evidence="3 4">BC31-3-A3</strain>
    </source>
</reference>
<comment type="caution">
    <text evidence="3">The sequence shown here is derived from an EMBL/GenBank/DDBJ whole genome shotgun (WGS) entry which is preliminary data.</text>
</comment>
<feature type="transmembrane region" description="Helical" evidence="1">
    <location>
        <begin position="26"/>
        <end position="50"/>
    </location>
</feature>
<feature type="transmembrane region" description="Helical" evidence="1">
    <location>
        <begin position="159"/>
        <end position="177"/>
    </location>
</feature>
<dbReference type="InterPro" id="IPR000326">
    <property type="entry name" value="PAP2/HPO"/>
</dbReference>
<dbReference type="Proteomes" id="UP000664807">
    <property type="component" value="Unassembled WGS sequence"/>
</dbReference>
<sequence length="190" mass="22324">MWEKLLKWDRDTFIYLNGLGIEDYDVFWSTVTNISTWIPLFVLFSVLFFLKFPRKEALYMFFTVLGLAIFITVITHFTKISVARLRPNNTEEINALIRILKTPTDYSFFSGHASSSFSITVLVFLFLCRKVKWAVLFFVWPILFSLSRIYVGVHFPLDIIVGMLVGLLSGWLFYVLYRRFIAPYSRSVRP</sequence>
<dbReference type="RefSeq" id="WP_207029810.1">
    <property type="nucleotide sequence ID" value="NZ_JAFLNM010000003.1"/>
</dbReference>
<feature type="transmembrane region" description="Helical" evidence="1">
    <location>
        <begin position="57"/>
        <end position="77"/>
    </location>
</feature>
<evidence type="ECO:0000256" key="1">
    <source>
        <dbReference type="SAM" id="Phobius"/>
    </source>
</evidence>
<evidence type="ECO:0000313" key="4">
    <source>
        <dbReference type="Proteomes" id="UP000664807"/>
    </source>
</evidence>
<dbReference type="Gene3D" id="1.20.144.10">
    <property type="entry name" value="Phosphatidic acid phosphatase type 2/haloperoxidase"/>
    <property type="match status" value="1"/>
</dbReference>
<dbReference type="PANTHER" id="PTHR14969">
    <property type="entry name" value="SPHINGOSINE-1-PHOSPHATE PHOSPHOHYDROLASE"/>
    <property type="match status" value="1"/>
</dbReference>
<dbReference type="Pfam" id="PF01569">
    <property type="entry name" value="PAP2"/>
    <property type="match status" value="1"/>
</dbReference>
<organism evidence="3 4">
    <name type="scientific">Flagellimonas profundi</name>
    <dbReference type="NCBI Taxonomy" id="2915620"/>
    <lineage>
        <taxon>Bacteria</taxon>
        <taxon>Pseudomonadati</taxon>
        <taxon>Bacteroidota</taxon>
        <taxon>Flavobacteriia</taxon>
        <taxon>Flavobacteriales</taxon>
        <taxon>Flavobacteriaceae</taxon>
        <taxon>Flagellimonas</taxon>
    </lineage>
</organism>
<feature type="transmembrane region" description="Helical" evidence="1">
    <location>
        <begin position="106"/>
        <end position="127"/>
    </location>
</feature>
<protein>
    <submittedName>
        <fullName evidence="3">Phosphatase PAP2 family protein</fullName>
    </submittedName>
</protein>
<dbReference type="InterPro" id="IPR036938">
    <property type="entry name" value="PAP2/HPO_sf"/>
</dbReference>
<keyword evidence="4" id="KW-1185">Reference proteome</keyword>
<keyword evidence="1" id="KW-1133">Transmembrane helix</keyword>
<feature type="domain" description="Phosphatidic acid phosphatase type 2/haloperoxidase" evidence="2">
    <location>
        <begin position="60"/>
        <end position="174"/>
    </location>
</feature>
<keyword evidence="1" id="KW-0812">Transmembrane</keyword>
<name>A0ABS3FI60_9FLAO</name>
<accession>A0ABS3FI60</accession>
<proteinExistence type="predicted"/>
<dbReference type="EMBL" id="JAFLNM010000003">
    <property type="protein sequence ID" value="MBO0342839.1"/>
    <property type="molecule type" value="Genomic_DNA"/>
</dbReference>
<dbReference type="SMART" id="SM00014">
    <property type="entry name" value="acidPPc"/>
    <property type="match status" value="1"/>
</dbReference>
<dbReference type="PANTHER" id="PTHR14969:SF13">
    <property type="entry name" value="AT30094P"/>
    <property type="match status" value="1"/>
</dbReference>
<evidence type="ECO:0000259" key="2">
    <source>
        <dbReference type="SMART" id="SM00014"/>
    </source>
</evidence>